<reference evidence="11" key="2">
    <citation type="submission" date="2024-09" db="EMBL/GenBank/DDBJ databases">
        <authorList>
            <person name="Veyrier F.J."/>
        </authorList>
    </citation>
    <scope>NUCLEOTIDE SEQUENCE</scope>
    <source>
        <strain evidence="11">17694</strain>
    </source>
</reference>
<evidence type="ECO:0000313" key="12">
    <source>
        <dbReference type="Proteomes" id="UP000831534"/>
    </source>
</evidence>
<dbReference type="PANTHER" id="PTHR30203">
    <property type="entry name" value="OUTER MEMBRANE CATION EFFLUX PROTEIN"/>
    <property type="match status" value="1"/>
</dbReference>
<dbReference type="Pfam" id="PF02321">
    <property type="entry name" value="OEP"/>
    <property type="match status" value="2"/>
</dbReference>
<dbReference type="NCBIfam" id="TIGR01845">
    <property type="entry name" value="outer_NodT"/>
    <property type="match status" value="1"/>
</dbReference>
<dbReference type="PANTHER" id="PTHR30203:SF20">
    <property type="entry name" value="MULTIDRUG RESISTANCE OUTER MEMBRANE PROTEIN MDTP-RELATED"/>
    <property type="match status" value="1"/>
</dbReference>
<evidence type="ECO:0000313" key="11">
    <source>
        <dbReference type="EMBL" id="UOP05363.2"/>
    </source>
</evidence>
<keyword evidence="5 9" id="KW-0732">Signal</keyword>
<reference evidence="11" key="1">
    <citation type="journal article" date="2022" name="Res Sq">
        <title>Evolution of multicellular longitudinally dividing oral cavity symbionts (Neisseriaceae).</title>
        <authorList>
            <person name="Nyongesa S."/>
            <person name="Weber P."/>
            <person name="Bernet E."/>
            <person name="Pullido F."/>
            <person name="Nieckarz M."/>
            <person name="Delaby M."/>
            <person name="Nieves C."/>
            <person name="Viehboeck T."/>
            <person name="Krause N."/>
            <person name="Rivera-Millot A."/>
            <person name="Nakamura A."/>
            <person name="Vischer N."/>
            <person name="VanNieuwenhze M."/>
            <person name="Brun Y."/>
            <person name="Cava F."/>
            <person name="Bulgheresi S."/>
            <person name="Veyrier F."/>
        </authorList>
    </citation>
    <scope>NUCLEOTIDE SEQUENCE</scope>
    <source>
        <strain evidence="11">17694</strain>
    </source>
</reference>
<evidence type="ECO:0000256" key="5">
    <source>
        <dbReference type="ARBA" id="ARBA00022729"/>
    </source>
</evidence>
<keyword evidence="7 9" id="KW-0564">Palmitate</keyword>
<feature type="chain" id="PRO_5044534902" evidence="9">
    <location>
        <begin position="26"/>
        <end position="473"/>
    </location>
</feature>
<keyword evidence="3 9" id="KW-1134">Transmembrane beta strand</keyword>
<keyword evidence="8 9" id="KW-0449">Lipoprotein</keyword>
<evidence type="ECO:0000256" key="6">
    <source>
        <dbReference type="ARBA" id="ARBA00023136"/>
    </source>
</evidence>
<dbReference type="InterPro" id="IPR003423">
    <property type="entry name" value="OMP_efflux"/>
</dbReference>
<dbReference type="Gene3D" id="2.20.200.10">
    <property type="entry name" value="Outer membrane efflux proteins (OEP)"/>
    <property type="match status" value="1"/>
</dbReference>
<name>A0A8T9N020_9NEIS</name>
<keyword evidence="10" id="KW-0175">Coiled coil</keyword>
<dbReference type="AlphaFoldDB" id="A0A8T9N020"/>
<evidence type="ECO:0000256" key="8">
    <source>
        <dbReference type="ARBA" id="ARBA00023288"/>
    </source>
</evidence>
<feature type="coiled-coil region" evidence="10">
    <location>
        <begin position="385"/>
        <end position="415"/>
    </location>
</feature>
<accession>A0A8T9N020</accession>
<keyword evidence="4 9" id="KW-0812">Transmembrane</keyword>
<comment type="subcellular location">
    <subcellularLocation>
        <location evidence="9">Cell membrane</location>
        <topology evidence="9">Lipid-anchor</topology>
    </subcellularLocation>
    <subcellularLocation>
        <location evidence="1">Membrane</location>
    </subcellularLocation>
</comment>
<dbReference type="RefSeq" id="WP_034334509.1">
    <property type="nucleotide sequence ID" value="NZ_CP091521.1"/>
</dbReference>
<evidence type="ECO:0000256" key="4">
    <source>
        <dbReference type="ARBA" id="ARBA00022692"/>
    </source>
</evidence>
<gene>
    <name evidence="11" type="ORF">LVJ77_03975</name>
</gene>
<evidence type="ECO:0000256" key="7">
    <source>
        <dbReference type="ARBA" id="ARBA00023139"/>
    </source>
</evidence>
<dbReference type="PROSITE" id="PS51257">
    <property type="entry name" value="PROKAR_LIPOPROTEIN"/>
    <property type="match status" value="1"/>
</dbReference>
<dbReference type="Proteomes" id="UP000831534">
    <property type="component" value="Chromosome"/>
</dbReference>
<evidence type="ECO:0000256" key="9">
    <source>
        <dbReference type="RuleBase" id="RU362097"/>
    </source>
</evidence>
<evidence type="ECO:0000256" key="10">
    <source>
        <dbReference type="SAM" id="Coils"/>
    </source>
</evidence>
<evidence type="ECO:0000256" key="2">
    <source>
        <dbReference type="ARBA" id="ARBA00007613"/>
    </source>
</evidence>
<keyword evidence="6 9" id="KW-0472">Membrane</keyword>
<dbReference type="KEGG" id="ckh:LVJ77_03975"/>
<dbReference type="InterPro" id="IPR010131">
    <property type="entry name" value="MdtP/NodT-like"/>
</dbReference>
<sequence length="473" mass="51211">MHIFRLPEKPFWGAAACLLALSACAPFKHTPPAAVMTDAASLNLPSRPVLIPPEWWRQLNDDALNRLIETTLAQSPDLTAAAARLRQAQAGSGLAASQNGVQAALSADGVGLYHESVSNPNSLSERIFGNSVHYANVQLKGQWAWDLWGEHKSELAAALGKERALAYEIAQTRLLLAQAVTAQYFQLQTLSAQQALLRERIAIKQQQEKLLRDRIRAGLLPPSQLFPVQNAQRQFAAAIRDLDEKAALIRHALAALSGQAPYALNHWQPKPSAAVPAAPVAALSADMLGKRADLAAQREAVLSRGHLVRAAEAKFYPNIRIRALIGRSALEIGDLPSMQSWAAGLLPSITLPIFTSGALQANLSVKQAEYDEQVARYNKSVYQALKEAADALSQYESAREAAALQQQTLRLAQRQQAAAADRVKAGVETRLAVLTAQDEVVQVRSRILQAQLQQKVAWAALNTAFGGGFGQPE</sequence>
<feature type="signal peptide" evidence="9">
    <location>
        <begin position="1"/>
        <end position="25"/>
    </location>
</feature>
<evidence type="ECO:0000256" key="1">
    <source>
        <dbReference type="ARBA" id="ARBA00004370"/>
    </source>
</evidence>
<dbReference type="Gene3D" id="1.20.1600.10">
    <property type="entry name" value="Outer membrane efflux proteins (OEP)"/>
    <property type="match status" value="1"/>
</dbReference>
<dbReference type="EMBL" id="CP091521">
    <property type="protein sequence ID" value="UOP05363.2"/>
    <property type="molecule type" value="Genomic_DNA"/>
</dbReference>
<dbReference type="GO" id="GO:0015562">
    <property type="term" value="F:efflux transmembrane transporter activity"/>
    <property type="evidence" value="ECO:0007669"/>
    <property type="project" value="InterPro"/>
</dbReference>
<dbReference type="GO" id="GO:0005886">
    <property type="term" value="C:plasma membrane"/>
    <property type="evidence" value="ECO:0007669"/>
    <property type="project" value="UniProtKB-SubCell"/>
</dbReference>
<dbReference type="SUPFAM" id="SSF56954">
    <property type="entry name" value="Outer membrane efflux proteins (OEP)"/>
    <property type="match status" value="1"/>
</dbReference>
<protein>
    <submittedName>
        <fullName evidence="11">Efflux transporter outer membrane subunit</fullName>
    </submittedName>
</protein>
<comment type="similarity">
    <text evidence="2 9">Belongs to the outer membrane factor (OMF) (TC 1.B.17) family.</text>
</comment>
<organism evidence="11 12">
    <name type="scientific">Conchiformibius kuhniae</name>
    <dbReference type="NCBI Taxonomy" id="211502"/>
    <lineage>
        <taxon>Bacteria</taxon>
        <taxon>Pseudomonadati</taxon>
        <taxon>Pseudomonadota</taxon>
        <taxon>Betaproteobacteria</taxon>
        <taxon>Neisseriales</taxon>
        <taxon>Neisseriaceae</taxon>
        <taxon>Conchiformibius</taxon>
    </lineage>
</organism>
<evidence type="ECO:0000256" key="3">
    <source>
        <dbReference type="ARBA" id="ARBA00022452"/>
    </source>
</evidence>
<proteinExistence type="inferred from homology"/>
<keyword evidence="12" id="KW-1185">Reference proteome</keyword>